<reference evidence="7" key="1">
    <citation type="submission" date="2010-10" db="EMBL/GenBank/DDBJ databases">
        <title>Evolution of the S locus region in Arabidopsis thaliana relatives.</title>
        <authorList>
            <person name="Guo Y.-L."/>
            <person name="Zhao X."/>
            <person name="Lanz C."/>
            <person name="Weigel D."/>
        </authorList>
    </citation>
    <scope>NUCLEOTIDE SEQUENCE</scope>
</reference>
<dbReference type="EMBL" id="HQ379628">
    <property type="protein sequence ID" value="ADQ37355.1"/>
    <property type="molecule type" value="Genomic_DNA"/>
</dbReference>
<feature type="chain" id="PRO_5003470761" evidence="6">
    <location>
        <begin position="20"/>
        <end position="81"/>
    </location>
</feature>
<organism evidence="7">
    <name type="scientific">Arabidopsis lyrata</name>
    <name type="common">Lyre-leaved rock-cress</name>
    <name type="synonym">Arabis lyrata</name>
    <dbReference type="NCBI Taxonomy" id="59689"/>
    <lineage>
        <taxon>Eukaryota</taxon>
        <taxon>Viridiplantae</taxon>
        <taxon>Streptophyta</taxon>
        <taxon>Embryophyta</taxon>
        <taxon>Tracheophyta</taxon>
        <taxon>Spermatophyta</taxon>
        <taxon>Magnoliopsida</taxon>
        <taxon>eudicotyledons</taxon>
        <taxon>Gunneridae</taxon>
        <taxon>Pentapetalae</taxon>
        <taxon>rosids</taxon>
        <taxon>malvids</taxon>
        <taxon>Brassicales</taxon>
        <taxon>Brassicaceae</taxon>
        <taxon>Camelineae</taxon>
        <taxon>Arabidopsis</taxon>
    </lineage>
</organism>
<dbReference type="PANTHER" id="PTHR34450:SF9">
    <property type="entry name" value="DEFENSIN-LIKE PROTEIN 242-RELATED"/>
    <property type="match status" value="1"/>
</dbReference>
<dbReference type="InterPro" id="IPR010682">
    <property type="entry name" value="SCRL"/>
</dbReference>
<keyword evidence="5" id="KW-1015">Disulfide bond</keyword>
<evidence type="ECO:0000256" key="2">
    <source>
        <dbReference type="ARBA" id="ARBA00006722"/>
    </source>
</evidence>
<evidence type="ECO:0000256" key="4">
    <source>
        <dbReference type="ARBA" id="ARBA00022729"/>
    </source>
</evidence>
<feature type="signal peptide" evidence="6">
    <location>
        <begin position="1"/>
        <end position="19"/>
    </location>
</feature>
<evidence type="ECO:0000313" key="7">
    <source>
        <dbReference type="EMBL" id="ADQ37355.1"/>
    </source>
</evidence>
<evidence type="ECO:0000256" key="6">
    <source>
        <dbReference type="SAM" id="SignalP"/>
    </source>
</evidence>
<comment type="similarity">
    <text evidence="2">Belongs to the DEFL family.</text>
</comment>
<evidence type="ECO:0000256" key="1">
    <source>
        <dbReference type="ARBA" id="ARBA00004613"/>
    </source>
</evidence>
<protein>
    <submittedName>
        <fullName evidence="7">Uncharacterized protein SCR</fullName>
    </submittedName>
</protein>
<keyword evidence="4 6" id="KW-0732">Signal</keyword>
<keyword evidence="3" id="KW-0964">Secreted</keyword>
<name>G4WH66_ARALY</name>
<accession>G4WH66</accession>
<dbReference type="PANTHER" id="PTHR34450">
    <property type="entry name" value="DEFENSIN-LIKE PROTEIN 245-RELATED"/>
    <property type="match status" value="1"/>
</dbReference>
<sequence>MRNATFFIVFYVFISLVLSNVQDVTAQKNKCMRSEMFPTGPCGNNGEETCKKDFKNIYRTPIQCKCLDKYDFARLCDCRFC</sequence>
<gene>
    <name evidence="7" type="primary">SCR</name>
</gene>
<dbReference type="AlphaFoldDB" id="G4WH66"/>
<evidence type="ECO:0000256" key="3">
    <source>
        <dbReference type="ARBA" id="ARBA00022525"/>
    </source>
</evidence>
<dbReference type="InterPro" id="IPR036574">
    <property type="entry name" value="Scorpion_toxin-like_sf"/>
</dbReference>
<proteinExistence type="inferred from homology"/>
<comment type="subcellular location">
    <subcellularLocation>
        <location evidence="1">Secreted</location>
    </subcellularLocation>
</comment>
<evidence type="ECO:0000256" key="5">
    <source>
        <dbReference type="ARBA" id="ARBA00023157"/>
    </source>
</evidence>
<dbReference type="SMR" id="G4WH66"/>
<dbReference type="GO" id="GO:0005576">
    <property type="term" value="C:extracellular region"/>
    <property type="evidence" value="ECO:0007669"/>
    <property type="project" value="UniProtKB-SubCell"/>
</dbReference>
<dbReference type="Pfam" id="PF06876">
    <property type="entry name" value="SCRL"/>
    <property type="match status" value="1"/>
</dbReference>
<dbReference type="SUPFAM" id="SSF57095">
    <property type="entry name" value="Scorpion toxin-like"/>
    <property type="match status" value="1"/>
</dbReference>
<dbReference type="GO" id="GO:0007165">
    <property type="term" value="P:signal transduction"/>
    <property type="evidence" value="ECO:0007669"/>
    <property type="project" value="InterPro"/>
</dbReference>